<dbReference type="AlphaFoldDB" id="A0A381QXT2"/>
<reference evidence="1" key="1">
    <citation type="submission" date="2018-05" db="EMBL/GenBank/DDBJ databases">
        <authorList>
            <person name="Lanie J.A."/>
            <person name="Ng W.-L."/>
            <person name="Kazmierczak K.M."/>
            <person name="Andrzejewski T.M."/>
            <person name="Davidsen T.M."/>
            <person name="Wayne K.J."/>
            <person name="Tettelin H."/>
            <person name="Glass J.I."/>
            <person name="Rusch D."/>
            <person name="Podicherti R."/>
            <person name="Tsui H.-C.T."/>
            <person name="Winkler M.E."/>
        </authorList>
    </citation>
    <scope>NUCLEOTIDE SEQUENCE</scope>
</reference>
<dbReference type="CDD" id="cd00756">
    <property type="entry name" value="MoaE"/>
    <property type="match status" value="1"/>
</dbReference>
<protein>
    <recommendedName>
        <fullName evidence="2">Molybdopterin synthase catalytic subunit</fullName>
    </recommendedName>
</protein>
<dbReference type="Gene3D" id="3.90.1170.40">
    <property type="entry name" value="Molybdopterin biosynthesis MoaE subunit"/>
    <property type="match status" value="1"/>
</dbReference>
<sequence length="168" mass="19036">MNSPWRYMPCSIVREVIDIEALRLRAQHSQAGAVLIFCGDIRNHSQQKQVSYLEYEAYESMALKQISQVVEEAQKKWQLHTVEVIHRLGKLAVKDCSIAIAVSTSHRGDAYEASRYIIDTIKHAVPIWKKEHFVDAPAMWSKGCEASSVVEESAETPAVVEKEVIECH</sequence>
<dbReference type="GO" id="GO:0006777">
    <property type="term" value="P:Mo-molybdopterin cofactor biosynthetic process"/>
    <property type="evidence" value="ECO:0007669"/>
    <property type="project" value="InterPro"/>
</dbReference>
<dbReference type="SUPFAM" id="SSF54690">
    <property type="entry name" value="Molybdopterin synthase subunit MoaE"/>
    <property type="match status" value="1"/>
</dbReference>
<evidence type="ECO:0008006" key="2">
    <source>
        <dbReference type="Google" id="ProtNLM"/>
    </source>
</evidence>
<gene>
    <name evidence="1" type="ORF">METZ01_LOCUS36212</name>
</gene>
<name>A0A381QXT2_9ZZZZ</name>
<dbReference type="InterPro" id="IPR003448">
    <property type="entry name" value="Mopterin_biosynth_MoaE"/>
</dbReference>
<dbReference type="PANTHER" id="PTHR23404">
    <property type="entry name" value="MOLYBDOPTERIN SYNTHASE RELATED"/>
    <property type="match status" value="1"/>
</dbReference>
<evidence type="ECO:0000313" key="1">
    <source>
        <dbReference type="EMBL" id="SUZ83358.1"/>
    </source>
</evidence>
<accession>A0A381QXT2</accession>
<dbReference type="EMBL" id="UINC01001547">
    <property type="protein sequence ID" value="SUZ83358.1"/>
    <property type="molecule type" value="Genomic_DNA"/>
</dbReference>
<dbReference type="Pfam" id="PF02391">
    <property type="entry name" value="MoaE"/>
    <property type="match status" value="1"/>
</dbReference>
<dbReference type="InterPro" id="IPR036563">
    <property type="entry name" value="MoaE_sf"/>
</dbReference>
<proteinExistence type="predicted"/>
<organism evidence="1">
    <name type="scientific">marine metagenome</name>
    <dbReference type="NCBI Taxonomy" id="408172"/>
    <lineage>
        <taxon>unclassified sequences</taxon>
        <taxon>metagenomes</taxon>
        <taxon>ecological metagenomes</taxon>
    </lineage>
</organism>